<feature type="transmembrane region" description="Helical" evidence="6">
    <location>
        <begin position="304"/>
        <end position="324"/>
    </location>
</feature>
<feature type="transmembrane region" description="Helical" evidence="6">
    <location>
        <begin position="97"/>
        <end position="113"/>
    </location>
</feature>
<keyword evidence="6" id="KW-1133">Transmembrane helix</keyword>
<dbReference type="InParanoid" id="A0A1Z5K1J0"/>
<dbReference type="InterPro" id="IPR048254">
    <property type="entry name" value="CDP_ALCOHOL_P_TRANSF_CS"/>
</dbReference>
<dbReference type="PANTHER" id="PTHR10414:SF37">
    <property type="entry name" value="BB IN A BOXCAR, ISOFORM C"/>
    <property type="match status" value="1"/>
</dbReference>
<dbReference type="GO" id="GO:0016020">
    <property type="term" value="C:membrane"/>
    <property type="evidence" value="ECO:0007669"/>
    <property type="project" value="UniProtKB-SubCell"/>
</dbReference>
<sequence length="406" mass="45608">MNGVSPSREKVSPEAPYFFVTASGAQAIRKFQYSGQDNSLLYKYILSPLAQYFVDNWTPRTVAPNTITVLGLVLMFLSYAIQYCFAPTMVATPETPGWIHLFHGIAMLIYQTLDNMDGKQARRTSSSSPVGQLVDHGCDSINSMFGSAGWILGMALIPSDDKLVSWMVVFIPLAIFFSTTMEEYFTGSLRLPAFNGPNEGLLGGALLSFSAWYLGPHTWQQRQAWTANLFSWYHPKGLRLLELLFLVGAPVFLLEIVRTNVRLCQQYGTRRVLQVFSPFLCLASCTLVIGFIDCDVFLRVPRTLLHLICALFVEMTTHLMFSHMTKQPYYGFRWTLLPLLFLTTAVGTGKMQASASTDLFLFAYAAAAITWTVTKIAVVLHEFCYILQIWCFDITTPRITSDTKQS</sequence>
<evidence type="ECO:0000256" key="5">
    <source>
        <dbReference type="RuleBase" id="RU003750"/>
    </source>
</evidence>
<dbReference type="Pfam" id="PF01066">
    <property type="entry name" value="CDP-OH_P_transf"/>
    <property type="match status" value="1"/>
</dbReference>
<comment type="subcellular location">
    <subcellularLocation>
        <location evidence="1">Membrane</location>
    </subcellularLocation>
</comment>
<evidence type="ECO:0000256" key="1">
    <source>
        <dbReference type="ARBA" id="ARBA00004370"/>
    </source>
</evidence>
<evidence type="ECO:0000256" key="6">
    <source>
        <dbReference type="SAM" id="Phobius"/>
    </source>
</evidence>
<dbReference type="InterPro" id="IPR000462">
    <property type="entry name" value="CDP-OH_P_trans"/>
</dbReference>
<dbReference type="EC" id="2.7.8.1" evidence="7"/>
<evidence type="ECO:0000313" key="8">
    <source>
        <dbReference type="Proteomes" id="UP000198406"/>
    </source>
</evidence>
<dbReference type="Gene3D" id="1.20.120.1760">
    <property type="match status" value="1"/>
</dbReference>
<proteinExistence type="inferred from homology"/>
<keyword evidence="8" id="KW-1185">Reference proteome</keyword>
<dbReference type="Proteomes" id="UP000198406">
    <property type="component" value="Unassembled WGS sequence"/>
</dbReference>
<feature type="transmembrane region" description="Helical" evidence="6">
    <location>
        <begin position="240"/>
        <end position="261"/>
    </location>
</feature>
<evidence type="ECO:0000256" key="3">
    <source>
        <dbReference type="ARBA" id="ARBA00022679"/>
    </source>
</evidence>
<dbReference type="InterPro" id="IPR014472">
    <property type="entry name" value="CHOPT"/>
</dbReference>
<keyword evidence="6" id="KW-0812">Transmembrane</keyword>
<dbReference type="PROSITE" id="PS00379">
    <property type="entry name" value="CDP_ALCOHOL_P_TRANSF"/>
    <property type="match status" value="1"/>
</dbReference>
<feature type="transmembrane region" description="Helical" evidence="6">
    <location>
        <begin position="330"/>
        <end position="347"/>
    </location>
</feature>
<organism evidence="7 8">
    <name type="scientific">Fistulifera solaris</name>
    <name type="common">Oleaginous diatom</name>
    <dbReference type="NCBI Taxonomy" id="1519565"/>
    <lineage>
        <taxon>Eukaryota</taxon>
        <taxon>Sar</taxon>
        <taxon>Stramenopiles</taxon>
        <taxon>Ochrophyta</taxon>
        <taxon>Bacillariophyta</taxon>
        <taxon>Bacillariophyceae</taxon>
        <taxon>Bacillariophycidae</taxon>
        <taxon>Naviculales</taxon>
        <taxon>Naviculaceae</taxon>
        <taxon>Fistulifera</taxon>
    </lineage>
</organism>
<feature type="transmembrane region" description="Helical" evidence="6">
    <location>
        <begin position="273"/>
        <end position="292"/>
    </location>
</feature>
<comment type="similarity">
    <text evidence="2 5">Belongs to the CDP-alcohol phosphatidyltransferase class-I family.</text>
</comment>
<feature type="transmembrane region" description="Helical" evidence="6">
    <location>
        <begin position="69"/>
        <end position="91"/>
    </location>
</feature>
<dbReference type="InterPro" id="IPR043130">
    <property type="entry name" value="CDP-OH_PTrfase_TM_dom"/>
</dbReference>
<feature type="transmembrane region" description="Helical" evidence="6">
    <location>
        <begin position="163"/>
        <end position="181"/>
    </location>
</feature>
<evidence type="ECO:0000256" key="2">
    <source>
        <dbReference type="ARBA" id="ARBA00010441"/>
    </source>
</evidence>
<evidence type="ECO:0000256" key="4">
    <source>
        <dbReference type="ARBA" id="ARBA00023136"/>
    </source>
</evidence>
<keyword evidence="4 6" id="KW-0472">Membrane</keyword>
<dbReference type="AlphaFoldDB" id="A0A1Z5K1J0"/>
<dbReference type="GO" id="GO:0004307">
    <property type="term" value="F:ethanolaminephosphotransferase activity"/>
    <property type="evidence" value="ECO:0007669"/>
    <property type="project" value="UniProtKB-EC"/>
</dbReference>
<dbReference type="PIRSF" id="PIRSF015665">
    <property type="entry name" value="CHOPT"/>
    <property type="match status" value="1"/>
</dbReference>
<evidence type="ECO:0000313" key="7">
    <source>
        <dbReference type="EMBL" id="GAX19888.1"/>
    </source>
</evidence>
<feature type="transmembrane region" description="Helical" evidence="6">
    <location>
        <begin position="359"/>
        <end position="380"/>
    </location>
</feature>
<accession>A0A1Z5K1J0</accession>
<gene>
    <name evidence="7" type="ORF">FisN_1Lh645</name>
</gene>
<comment type="caution">
    <text evidence="7">The sequence shown here is derived from an EMBL/GenBank/DDBJ whole genome shotgun (WGS) entry which is preliminary data.</text>
</comment>
<dbReference type="PANTHER" id="PTHR10414">
    <property type="entry name" value="ETHANOLAMINEPHOSPHOTRANSFERASE"/>
    <property type="match status" value="1"/>
</dbReference>
<dbReference type="GO" id="GO:0008654">
    <property type="term" value="P:phospholipid biosynthetic process"/>
    <property type="evidence" value="ECO:0007669"/>
    <property type="project" value="InterPro"/>
</dbReference>
<name>A0A1Z5K1J0_FISSO</name>
<dbReference type="EMBL" id="BDSP01000141">
    <property type="protein sequence ID" value="GAX19888.1"/>
    <property type="molecule type" value="Genomic_DNA"/>
</dbReference>
<dbReference type="OrthoDB" id="196717at2759"/>
<reference evidence="7 8" key="1">
    <citation type="journal article" date="2015" name="Plant Cell">
        <title>Oil accumulation by the oleaginous diatom Fistulifera solaris as revealed by the genome and transcriptome.</title>
        <authorList>
            <person name="Tanaka T."/>
            <person name="Maeda Y."/>
            <person name="Veluchamy A."/>
            <person name="Tanaka M."/>
            <person name="Abida H."/>
            <person name="Marechal E."/>
            <person name="Bowler C."/>
            <person name="Muto M."/>
            <person name="Sunaga Y."/>
            <person name="Tanaka M."/>
            <person name="Yoshino T."/>
            <person name="Taniguchi T."/>
            <person name="Fukuda Y."/>
            <person name="Nemoto M."/>
            <person name="Matsumoto M."/>
            <person name="Wong P.S."/>
            <person name="Aburatani S."/>
            <person name="Fujibuchi W."/>
        </authorList>
    </citation>
    <scope>NUCLEOTIDE SEQUENCE [LARGE SCALE GENOMIC DNA]</scope>
    <source>
        <strain evidence="7 8">JPCC DA0580</strain>
    </source>
</reference>
<keyword evidence="3 5" id="KW-0808">Transferase</keyword>
<protein>
    <submittedName>
        <fullName evidence="7">Ethanolaminephosphotransferase</fullName>
        <ecNumber evidence="7">2.7.8.1</ecNumber>
    </submittedName>
</protein>